<dbReference type="Proteomes" id="UP000316270">
    <property type="component" value="Chromosome 2"/>
</dbReference>
<dbReference type="GO" id="GO:0022857">
    <property type="term" value="F:transmembrane transporter activity"/>
    <property type="evidence" value="ECO:0007669"/>
    <property type="project" value="InterPro"/>
</dbReference>
<feature type="transmembrane region" description="Helical" evidence="5">
    <location>
        <begin position="179"/>
        <end position="199"/>
    </location>
</feature>
<feature type="transmembrane region" description="Helical" evidence="5">
    <location>
        <begin position="378"/>
        <end position="399"/>
    </location>
</feature>
<evidence type="ECO:0000313" key="8">
    <source>
        <dbReference type="Proteomes" id="UP000316270"/>
    </source>
</evidence>
<gene>
    <name evidence="7" type="ORF">FKW77_010248</name>
</gene>
<feature type="transmembrane region" description="Helical" evidence="5">
    <location>
        <begin position="239"/>
        <end position="258"/>
    </location>
</feature>
<feature type="transmembrane region" description="Helical" evidence="5">
    <location>
        <begin position="411"/>
        <end position="431"/>
    </location>
</feature>
<evidence type="ECO:0000259" key="6">
    <source>
        <dbReference type="PROSITE" id="PS50850"/>
    </source>
</evidence>
<feature type="transmembrane region" description="Helical" evidence="5">
    <location>
        <begin position="55"/>
        <end position="77"/>
    </location>
</feature>
<dbReference type="PANTHER" id="PTHR23502">
    <property type="entry name" value="MAJOR FACILITATOR SUPERFAMILY"/>
    <property type="match status" value="1"/>
</dbReference>
<keyword evidence="2 5" id="KW-0812">Transmembrane</keyword>
<sequence>MEETARFKPEIQSTFRNWTTISTACVVCFAVGINATAVLSAVTEITSDFHIDEASFSYSYFLVTAWNLAAATCPLFVLPVMEDMGVRPFYLSVYLLFIIFVMVQAVAPNFATLIVARVIAGACGGVLQNSVDGIAADLWQNDKRNRTTSLTLYTLSLLGGVTFGPVFGGAIIRSLNWRWIFYIQLIIYGALLPYLFLALQESRPMDDGEDSDTNKKPRLQVSDLLATILRSIRMLTTEMIVGTFTLWSSFAFGCVFMCSQSVPQVFTALYDWTEWQTGLLQVSLLTGEIIGFGLCLLQDNLVYPHFTANRPNPEARLYTSIPATLFGLMGGFFMYAWSSYSYIPWIVPALGLALIGVGITCIVQAVSVYVTDSYASHAASAISAVAFGENVFAALLPLATRDMYDRLGFQWASSLLAFAALALSFVPVILVRSGGKIRGRSSFTASS</sequence>
<dbReference type="PROSITE" id="PS50850">
    <property type="entry name" value="MFS"/>
    <property type="match status" value="1"/>
</dbReference>
<feature type="transmembrane region" description="Helical" evidence="5">
    <location>
        <begin position="152"/>
        <end position="173"/>
    </location>
</feature>
<dbReference type="EMBL" id="CP042186">
    <property type="protein sequence ID" value="QDS69109.1"/>
    <property type="molecule type" value="Genomic_DNA"/>
</dbReference>
<feature type="transmembrane region" description="Helical" evidence="5">
    <location>
        <begin position="21"/>
        <end position="43"/>
    </location>
</feature>
<evidence type="ECO:0000256" key="2">
    <source>
        <dbReference type="ARBA" id="ARBA00022692"/>
    </source>
</evidence>
<evidence type="ECO:0000256" key="3">
    <source>
        <dbReference type="ARBA" id="ARBA00022989"/>
    </source>
</evidence>
<dbReference type="InterPro" id="IPR036259">
    <property type="entry name" value="MFS_trans_sf"/>
</dbReference>
<dbReference type="AlphaFoldDB" id="A0A517L0G0"/>
<dbReference type="OrthoDB" id="5403280at2759"/>
<reference evidence="7 8" key="1">
    <citation type="submission" date="2019-07" db="EMBL/GenBank/DDBJ databases">
        <title>Finished genome of Venturia effusa.</title>
        <authorList>
            <person name="Young C.A."/>
            <person name="Cox M.P."/>
            <person name="Ganley A.R.D."/>
            <person name="David W.J."/>
        </authorList>
    </citation>
    <scope>NUCLEOTIDE SEQUENCE [LARGE SCALE GENOMIC DNA]</scope>
    <source>
        <strain evidence="8">albino</strain>
    </source>
</reference>
<keyword evidence="8" id="KW-1185">Reference proteome</keyword>
<evidence type="ECO:0000256" key="5">
    <source>
        <dbReference type="SAM" id="Phobius"/>
    </source>
</evidence>
<dbReference type="InterPro" id="IPR011701">
    <property type="entry name" value="MFS"/>
</dbReference>
<protein>
    <recommendedName>
        <fullName evidence="6">Major facilitator superfamily (MFS) profile domain-containing protein</fullName>
    </recommendedName>
</protein>
<keyword evidence="4 5" id="KW-0472">Membrane</keyword>
<dbReference type="GO" id="GO:0005886">
    <property type="term" value="C:plasma membrane"/>
    <property type="evidence" value="ECO:0007669"/>
    <property type="project" value="TreeGrafter"/>
</dbReference>
<comment type="subcellular location">
    <subcellularLocation>
        <location evidence="1">Membrane</location>
        <topology evidence="1">Multi-pass membrane protein</topology>
    </subcellularLocation>
</comment>
<feature type="transmembrane region" description="Helical" evidence="5">
    <location>
        <begin position="89"/>
        <end position="107"/>
    </location>
</feature>
<feature type="transmembrane region" description="Helical" evidence="5">
    <location>
        <begin position="317"/>
        <end position="337"/>
    </location>
</feature>
<dbReference type="STRING" id="50376.A0A517L0G0"/>
<dbReference type="PANTHER" id="PTHR23502:SF52">
    <property type="entry name" value="MULTIDRUG TRANSPORTER, PUTATIVE (AFU_ORTHOLOGUE AFUA_2G17730)-RELATED"/>
    <property type="match status" value="1"/>
</dbReference>
<evidence type="ECO:0000313" key="7">
    <source>
        <dbReference type="EMBL" id="QDS69109.1"/>
    </source>
</evidence>
<dbReference type="Gene3D" id="1.20.1250.20">
    <property type="entry name" value="MFS general substrate transporter like domains"/>
    <property type="match status" value="1"/>
</dbReference>
<dbReference type="InterPro" id="IPR020846">
    <property type="entry name" value="MFS_dom"/>
</dbReference>
<dbReference type="Pfam" id="PF07690">
    <property type="entry name" value="MFS_1"/>
    <property type="match status" value="1"/>
</dbReference>
<feature type="domain" description="Major facilitator superfamily (MFS) profile" evidence="6">
    <location>
        <begin position="20"/>
        <end position="436"/>
    </location>
</feature>
<evidence type="ECO:0000256" key="1">
    <source>
        <dbReference type="ARBA" id="ARBA00004141"/>
    </source>
</evidence>
<organism evidence="7 8">
    <name type="scientific">Venturia effusa</name>
    <dbReference type="NCBI Taxonomy" id="50376"/>
    <lineage>
        <taxon>Eukaryota</taxon>
        <taxon>Fungi</taxon>
        <taxon>Dikarya</taxon>
        <taxon>Ascomycota</taxon>
        <taxon>Pezizomycotina</taxon>
        <taxon>Dothideomycetes</taxon>
        <taxon>Pleosporomycetidae</taxon>
        <taxon>Venturiales</taxon>
        <taxon>Venturiaceae</taxon>
        <taxon>Venturia</taxon>
    </lineage>
</organism>
<keyword evidence="3 5" id="KW-1133">Transmembrane helix</keyword>
<name>A0A517L0G0_9PEZI</name>
<proteinExistence type="predicted"/>
<evidence type="ECO:0000256" key="4">
    <source>
        <dbReference type="ARBA" id="ARBA00023136"/>
    </source>
</evidence>
<dbReference type="SUPFAM" id="SSF103473">
    <property type="entry name" value="MFS general substrate transporter"/>
    <property type="match status" value="1"/>
</dbReference>
<accession>A0A517L0G0</accession>
<feature type="transmembrane region" description="Helical" evidence="5">
    <location>
        <begin position="343"/>
        <end position="366"/>
    </location>
</feature>